<dbReference type="PANTHER" id="PTHR42881:SF2">
    <property type="entry name" value="PROLYL ENDOPEPTIDASE"/>
    <property type="match status" value="1"/>
</dbReference>
<dbReference type="InterPro" id="IPR002470">
    <property type="entry name" value="Peptidase_S9A"/>
</dbReference>
<dbReference type="EC" id="3.4.21.26" evidence="3"/>
<dbReference type="SUPFAM" id="SSF50993">
    <property type="entry name" value="Peptidase/esterase 'gauge' domain"/>
    <property type="match status" value="1"/>
</dbReference>
<dbReference type="Proteomes" id="UP000236732">
    <property type="component" value="Unassembled WGS sequence"/>
</dbReference>
<comment type="catalytic activity">
    <reaction evidence="1">
        <text>Hydrolysis of Pro-|-Xaa &gt;&gt; Ala-|-Xaa in oligopeptides.</text>
        <dbReference type="EC" id="3.4.21.26"/>
    </reaction>
</comment>
<dbReference type="RefSeq" id="WP_103955005.1">
    <property type="nucleotide sequence ID" value="NZ_FNVT01000002.1"/>
</dbReference>
<comment type="similarity">
    <text evidence="2">Belongs to the peptidase S9A family.</text>
</comment>
<evidence type="ECO:0000259" key="8">
    <source>
        <dbReference type="Pfam" id="PF02897"/>
    </source>
</evidence>
<protein>
    <recommendedName>
        <fullName evidence="3">prolyl oligopeptidase</fullName>
        <ecNumber evidence="3">3.4.21.26</ecNumber>
    </recommendedName>
</protein>
<name>A0A1H5YIK7_9ACTN</name>
<reference evidence="9 10" key="1">
    <citation type="submission" date="2016-10" db="EMBL/GenBank/DDBJ databases">
        <authorList>
            <person name="de Groot N.N."/>
        </authorList>
    </citation>
    <scope>NUCLEOTIDE SEQUENCE [LARGE SCALE GENOMIC DNA]</scope>
    <source>
        <strain evidence="9 10">CGMCC 4.7037</strain>
    </source>
</reference>
<accession>A0A1H5YIK7</accession>
<evidence type="ECO:0000256" key="3">
    <source>
        <dbReference type="ARBA" id="ARBA00011897"/>
    </source>
</evidence>
<dbReference type="GO" id="GO:0005829">
    <property type="term" value="C:cytosol"/>
    <property type="evidence" value="ECO:0007669"/>
    <property type="project" value="TreeGrafter"/>
</dbReference>
<feature type="domain" description="Peptidase S9 prolyl oligopeptidase catalytic" evidence="7">
    <location>
        <begin position="453"/>
        <end position="658"/>
    </location>
</feature>
<dbReference type="Pfam" id="PF02897">
    <property type="entry name" value="Peptidase_S9_N"/>
    <property type="match status" value="1"/>
</dbReference>
<dbReference type="PANTHER" id="PTHR42881">
    <property type="entry name" value="PROLYL ENDOPEPTIDASE"/>
    <property type="match status" value="1"/>
</dbReference>
<evidence type="ECO:0000313" key="10">
    <source>
        <dbReference type="Proteomes" id="UP000236732"/>
    </source>
</evidence>
<sequence>MKFPDNYPPAERLPLIDRRHGHDVEDPYRWLEDPADPRTETWLKAQDRLWQDGAARLPGRERFLARLTELRDTGLVTAPVWRGEKRFHLRQSTSQEHPVLYCDDRVVLDPMELDPTGLTTLDDWQPDLEGRRLAYQISRSGDEKACLYVRELGTGTVIDGPIGGCRYSAVAWLPGGEAFYYVRFQQGVHLHRIGDPDDIPIFTRGRISYGVQISPDGRWLTISAGGPSGNSLWLADLAHGDPAEPRPRPVQEGAHARTAGAVACDGRLYLLTDRDAPRRRLCVADPEAPTAWRELIPEDREAVLGAFTLLDGDRLLVSRTRHAVGEIAVHHARTGERLGTVPLPGSGSIASLTSRPDGGPEAWFAYTDAVTPAEIWRYDARSDTTTLWSSAPGRVSLPAVDSHHIEYASADGTPIRMVVVAKPGQDGPRPTILSGYGGFGIPLMPGYAADSLAWVEAGGVLAIANLRGGGEEGEGWHRDGMLDRKQNVFDDFVAAAEKLIADGWTAPGRLGIWGESNGGLLVGAVLTQRPDLFAAAVCSAGLLDMARYHLSGLGPAWTGEYGDPDDAEQLGWLLGYSPYHHVERGVDYPATLFTVSAADTRVDPMHARKMCAALQWATAGDRPVLLRHEPDVGHGARAVSRSVGLAADVLAFLAAHTGPGSDPA</sequence>
<dbReference type="SUPFAM" id="SSF53474">
    <property type="entry name" value="alpha/beta-Hydrolases"/>
    <property type="match status" value="1"/>
</dbReference>
<dbReference type="InterPro" id="IPR023302">
    <property type="entry name" value="Pept_S9A_N"/>
</dbReference>
<dbReference type="AlphaFoldDB" id="A0A1H5YIK7"/>
<evidence type="ECO:0000256" key="4">
    <source>
        <dbReference type="ARBA" id="ARBA00022670"/>
    </source>
</evidence>
<dbReference type="EMBL" id="FNVT01000002">
    <property type="protein sequence ID" value="SEG23824.1"/>
    <property type="molecule type" value="Genomic_DNA"/>
</dbReference>
<keyword evidence="10" id="KW-1185">Reference proteome</keyword>
<dbReference type="Gene3D" id="2.130.10.120">
    <property type="entry name" value="Prolyl oligopeptidase, N-terminal domain"/>
    <property type="match status" value="1"/>
</dbReference>
<dbReference type="PRINTS" id="PR00862">
    <property type="entry name" value="PROLIGOPTASE"/>
</dbReference>
<evidence type="ECO:0000256" key="5">
    <source>
        <dbReference type="ARBA" id="ARBA00022801"/>
    </source>
</evidence>
<dbReference type="InterPro" id="IPR029058">
    <property type="entry name" value="AB_hydrolase_fold"/>
</dbReference>
<keyword evidence="5" id="KW-0378">Hydrolase</keyword>
<proteinExistence type="inferred from homology"/>
<dbReference type="InterPro" id="IPR002471">
    <property type="entry name" value="Pept_S9_AS"/>
</dbReference>
<evidence type="ECO:0000256" key="6">
    <source>
        <dbReference type="ARBA" id="ARBA00022825"/>
    </source>
</evidence>
<dbReference type="Pfam" id="PF00326">
    <property type="entry name" value="Peptidase_S9"/>
    <property type="match status" value="1"/>
</dbReference>
<evidence type="ECO:0000313" key="9">
    <source>
        <dbReference type="EMBL" id="SEG23824.1"/>
    </source>
</evidence>
<dbReference type="PROSITE" id="PS00708">
    <property type="entry name" value="PRO_ENDOPEP_SER"/>
    <property type="match status" value="1"/>
</dbReference>
<dbReference type="GO" id="GO:0004252">
    <property type="term" value="F:serine-type endopeptidase activity"/>
    <property type="evidence" value="ECO:0007669"/>
    <property type="project" value="UniProtKB-EC"/>
</dbReference>
<dbReference type="GO" id="GO:0006508">
    <property type="term" value="P:proteolysis"/>
    <property type="evidence" value="ECO:0007669"/>
    <property type="project" value="UniProtKB-KW"/>
</dbReference>
<dbReference type="OrthoDB" id="9801421at2"/>
<dbReference type="InterPro" id="IPR051167">
    <property type="entry name" value="Prolyl_oligopep/macrocyclase"/>
</dbReference>
<dbReference type="Gene3D" id="3.40.50.1820">
    <property type="entry name" value="alpha/beta hydrolase"/>
    <property type="match status" value="1"/>
</dbReference>
<gene>
    <name evidence="9" type="ORF">SAMN05444920_102305</name>
</gene>
<evidence type="ECO:0000256" key="1">
    <source>
        <dbReference type="ARBA" id="ARBA00001070"/>
    </source>
</evidence>
<evidence type="ECO:0000256" key="2">
    <source>
        <dbReference type="ARBA" id="ARBA00005228"/>
    </source>
</evidence>
<keyword evidence="6" id="KW-0720">Serine protease</keyword>
<dbReference type="InterPro" id="IPR001375">
    <property type="entry name" value="Peptidase_S9_cat"/>
</dbReference>
<keyword evidence="4" id="KW-0645">Protease</keyword>
<organism evidence="9 10">
    <name type="scientific">Nonomuraea solani</name>
    <dbReference type="NCBI Taxonomy" id="1144553"/>
    <lineage>
        <taxon>Bacteria</taxon>
        <taxon>Bacillati</taxon>
        <taxon>Actinomycetota</taxon>
        <taxon>Actinomycetes</taxon>
        <taxon>Streptosporangiales</taxon>
        <taxon>Streptosporangiaceae</taxon>
        <taxon>Nonomuraea</taxon>
    </lineage>
</organism>
<evidence type="ECO:0000259" key="7">
    <source>
        <dbReference type="Pfam" id="PF00326"/>
    </source>
</evidence>
<feature type="domain" description="Peptidase S9A N-terminal" evidence="8">
    <location>
        <begin position="10"/>
        <end position="389"/>
    </location>
</feature>
<dbReference type="GO" id="GO:0070012">
    <property type="term" value="F:oligopeptidase activity"/>
    <property type="evidence" value="ECO:0007669"/>
    <property type="project" value="TreeGrafter"/>
</dbReference>